<feature type="transmembrane region" description="Helical" evidence="8">
    <location>
        <begin position="234"/>
        <end position="252"/>
    </location>
</feature>
<evidence type="ECO:0000256" key="4">
    <source>
        <dbReference type="ARBA" id="ARBA00022679"/>
    </source>
</evidence>
<feature type="transmembrane region" description="Helical" evidence="8">
    <location>
        <begin position="368"/>
        <end position="388"/>
    </location>
</feature>
<keyword evidence="2" id="KW-1003">Cell membrane</keyword>
<keyword evidence="3" id="KW-0328">Glycosyltransferase</keyword>
<evidence type="ECO:0008006" key="11">
    <source>
        <dbReference type="Google" id="ProtNLM"/>
    </source>
</evidence>
<dbReference type="AlphaFoldDB" id="A0A2H0KUE7"/>
<evidence type="ECO:0000256" key="6">
    <source>
        <dbReference type="ARBA" id="ARBA00022989"/>
    </source>
</evidence>
<feature type="transmembrane region" description="Helical" evidence="8">
    <location>
        <begin position="438"/>
        <end position="460"/>
    </location>
</feature>
<reference evidence="9 10" key="1">
    <citation type="submission" date="2017-09" db="EMBL/GenBank/DDBJ databases">
        <title>Depth-based differentiation of microbial function through sediment-hosted aquifers and enrichment of novel symbionts in the deep terrestrial subsurface.</title>
        <authorList>
            <person name="Probst A.J."/>
            <person name="Ladd B."/>
            <person name="Jarett J.K."/>
            <person name="Geller-Mcgrath D.E."/>
            <person name="Sieber C.M."/>
            <person name="Emerson J.B."/>
            <person name="Anantharaman K."/>
            <person name="Thomas B.C."/>
            <person name="Malmstrom R."/>
            <person name="Stieglmeier M."/>
            <person name="Klingl A."/>
            <person name="Woyke T."/>
            <person name="Ryan C.M."/>
            <person name="Banfield J.F."/>
        </authorList>
    </citation>
    <scope>NUCLEOTIDE SEQUENCE [LARGE SCALE GENOMIC DNA]</scope>
    <source>
        <strain evidence="9">CG11_big_fil_rev_8_21_14_0_20_40_15</strain>
    </source>
</reference>
<comment type="subcellular location">
    <subcellularLocation>
        <location evidence="1">Cell membrane</location>
        <topology evidence="1">Multi-pass membrane protein</topology>
    </subcellularLocation>
</comment>
<evidence type="ECO:0000256" key="8">
    <source>
        <dbReference type="SAM" id="Phobius"/>
    </source>
</evidence>
<dbReference type="PANTHER" id="PTHR33908">
    <property type="entry name" value="MANNOSYLTRANSFERASE YKCB-RELATED"/>
    <property type="match status" value="1"/>
</dbReference>
<keyword evidence="6 8" id="KW-1133">Transmembrane helix</keyword>
<evidence type="ECO:0000256" key="3">
    <source>
        <dbReference type="ARBA" id="ARBA00022676"/>
    </source>
</evidence>
<evidence type="ECO:0000256" key="2">
    <source>
        <dbReference type="ARBA" id="ARBA00022475"/>
    </source>
</evidence>
<evidence type="ECO:0000256" key="7">
    <source>
        <dbReference type="ARBA" id="ARBA00023136"/>
    </source>
</evidence>
<feature type="transmembrane region" description="Helical" evidence="8">
    <location>
        <begin position="264"/>
        <end position="282"/>
    </location>
</feature>
<evidence type="ECO:0000313" key="9">
    <source>
        <dbReference type="EMBL" id="PIQ75044.1"/>
    </source>
</evidence>
<name>A0A2H0KUE7_9BACT</name>
<proteinExistence type="predicted"/>
<protein>
    <recommendedName>
        <fullName evidence="11">Glycosyltransferase RgtA/B/C/D-like domain-containing protein</fullName>
    </recommendedName>
</protein>
<sequence length="588" mass="66698">MLSISKRNKIILLLLILAIAVFFRFYKLAEIPPGLYPDVAMNGVNALDAIKTGDFKVFYPENNGREGLFINLIAVSFLTFGASIWAIKIVAVLFGILTVLGTYLLTKELFSYLKPFDSGYALAQGINSLSPERRPNEVRPQSKAFDAPSTIIALLSTFFLAISFWHVNFSRIGFRAIMVPFFLVWGLYFLFKALNATPIPGLHTDDPDKKHKLFANGYFLVAGLFFGLGFHTYIAFRVAPLIILPIFIIWIIKNRPRLKLAPWIIFVIFALIAAAPLLYYYAKNPADFMGRAGQVSIFATGSVAKTLIQSTIKTLGQFVAVGDYNWRHNFSGSPEIFWPLIPFFIIGVFYSIFQIFKKRNYIDRSYSLLTVHYTLLVAWDAMLLPSIASYEGLPHALRSIGAIPPTYIFIGLGFWLIINKFKNQISNIKITGQNSKIFNFKLSFCILIFAFCITVAYFSYKLYFVDWTQNPNLKGAFTQQFVDEANYLKSLPTNIKKYVIVNEDGVPVPYPDGIPMPSQTIKFLDYNNSEITYLKSSQFSELLSQYLQTPALILPMAYDENLFGQLKQKYPNGKIENLGEFSAFKINF</sequence>
<feature type="transmembrane region" description="Helical" evidence="8">
    <location>
        <begin position="336"/>
        <end position="356"/>
    </location>
</feature>
<organism evidence="9 10">
    <name type="scientific">Candidatus Portnoybacteria bacterium CG11_big_fil_rev_8_21_14_0_20_40_15</name>
    <dbReference type="NCBI Taxonomy" id="1974817"/>
    <lineage>
        <taxon>Bacteria</taxon>
        <taxon>Candidatus Portnoyibacteriota</taxon>
    </lineage>
</organism>
<evidence type="ECO:0000256" key="1">
    <source>
        <dbReference type="ARBA" id="ARBA00004651"/>
    </source>
</evidence>
<keyword evidence="4" id="KW-0808">Transferase</keyword>
<feature type="transmembrane region" description="Helical" evidence="8">
    <location>
        <begin position="72"/>
        <end position="105"/>
    </location>
</feature>
<evidence type="ECO:0000313" key="10">
    <source>
        <dbReference type="Proteomes" id="UP000229317"/>
    </source>
</evidence>
<dbReference type="Proteomes" id="UP000229317">
    <property type="component" value="Unassembled WGS sequence"/>
</dbReference>
<dbReference type="InterPro" id="IPR050297">
    <property type="entry name" value="LipidA_mod_glycosyltrf_83"/>
</dbReference>
<dbReference type="GO" id="GO:0016763">
    <property type="term" value="F:pentosyltransferase activity"/>
    <property type="evidence" value="ECO:0007669"/>
    <property type="project" value="TreeGrafter"/>
</dbReference>
<feature type="transmembrane region" description="Helical" evidence="8">
    <location>
        <begin position="400"/>
        <end position="418"/>
    </location>
</feature>
<dbReference type="GO" id="GO:0005886">
    <property type="term" value="C:plasma membrane"/>
    <property type="evidence" value="ECO:0007669"/>
    <property type="project" value="UniProtKB-SubCell"/>
</dbReference>
<accession>A0A2H0KUE7</accession>
<gene>
    <name evidence="9" type="ORF">COV84_03045</name>
</gene>
<comment type="caution">
    <text evidence="9">The sequence shown here is derived from an EMBL/GenBank/DDBJ whole genome shotgun (WGS) entry which is preliminary data.</text>
</comment>
<dbReference type="GO" id="GO:0009103">
    <property type="term" value="P:lipopolysaccharide biosynthetic process"/>
    <property type="evidence" value="ECO:0007669"/>
    <property type="project" value="UniProtKB-ARBA"/>
</dbReference>
<dbReference type="PANTHER" id="PTHR33908:SF11">
    <property type="entry name" value="MEMBRANE PROTEIN"/>
    <property type="match status" value="1"/>
</dbReference>
<keyword evidence="7 8" id="KW-0472">Membrane</keyword>
<dbReference type="EMBL" id="PCVO01000048">
    <property type="protein sequence ID" value="PIQ75044.1"/>
    <property type="molecule type" value="Genomic_DNA"/>
</dbReference>
<keyword evidence="5 8" id="KW-0812">Transmembrane</keyword>
<evidence type="ECO:0000256" key="5">
    <source>
        <dbReference type="ARBA" id="ARBA00022692"/>
    </source>
</evidence>
<feature type="transmembrane region" description="Helical" evidence="8">
    <location>
        <begin position="144"/>
        <end position="166"/>
    </location>
</feature>